<keyword evidence="2" id="KW-0645">Protease</keyword>
<dbReference type="InterPro" id="IPR013201">
    <property type="entry name" value="Prot_inhib_I29"/>
</dbReference>
<dbReference type="InterPro" id="IPR000169">
    <property type="entry name" value="Pept_cys_AS"/>
</dbReference>
<dbReference type="EMBL" id="JBAMIC010000004">
    <property type="protein sequence ID" value="KAK7107254.1"/>
    <property type="molecule type" value="Genomic_DNA"/>
</dbReference>
<evidence type="ECO:0000313" key="10">
    <source>
        <dbReference type="EMBL" id="KAK7107254.1"/>
    </source>
</evidence>
<feature type="domain" description="Cathepsin propeptide inhibitor" evidence="9">
    <location>
        <begin position="51"/>
        <end position="111"/>
    </location>
</feature>
<feature type="chain" id="PRO_5042987257" evidence="7">
    <location>
        <begin position="19"/>
        <end position="362"/>
    </location>
</feature>
<dbReference type="SUPFAM" id="SSF54001">
    <property type="entry name" value="Cysteine proteinases"/>
    <property type="match status" value="1"/>
</dbReference>
<dbReference type="PROSITE" id="PS00139">
    <property type="entry name" value="THIOL_PROTEASE_CYS"/>
    <property type="match status" value="1"/>
</dbReference>
<dbReference type="PROSITE" id="PS00639">
    <property type="entry name" value="THIOL_PROTEASE_HIS"/>
    <property type="match status" value="1"/>
</dbReference>
<dbReference type="PROSITE" id="PS00640">
    <property type="entry name" value="THIOL_PROTEASE_ASN"/>
    <property type="match status" value="1"/>
</dbReference>
<dbReference type="InterPro" id="IPR000668">
    <property type="entry name" value="Peptidase_C1A_C"/>
</dbReference>
<evidence type="ECO:0000259" key="9">
    <source>
        <dbReference type="SMART" id="SM00848"/>
    </source>
</evidence>
<dbReference type="Gene3D" id="3.90.70.10">
    <property type="entry name" value="Cysteine proteinases"/>
    <property type="match status" value="1"/>
</dbReference>
<dbReference type="PRINTS" id="PR00705">
    <property type="entry name" value="PAPAIN"/>
</dbReference>
<feature type="signal peptide" evidence="7">
    <location>
        <begin position="1"/>
        <end position="18"/>
    </location>
</feature>
<dbReference type="CDD" id="cd02248">
    <property type="entry name" value="Peptidase_C1A"/>
    <property type="match status" value="1"/>
</dbReference>
<dbReference type="Pfam" id="PF00112">
    <property type="entry name" value="Peptidase_C1"/>
    <property type="match status" value="1"/>
</dbReference>
<evidence type="ECO:0000256" key="7">
    <source>
        <dbReference type="SAM" id="SignalP"/>
    </source>
</evidence>
<evidence type="ECO:0000256" key="3">
    <source>
        <dbReference type="ARBA" id="ARBA00022801"/>
    </source>
</evidence>
<dbReference type="AlphaFoldDB" id="A0AAN9GGR2"/>
<protein>
    <submittedName>
        <fullName evidence="10">Uncharacterized protein</fullName>
    </submittedName>
</protein>
<dbReference type="InterPro" id="IPR039417">
    <property type="entry name" value="Peptidase_C1A_papain-like"/>
</dbReference>
<dbReference type="SMART" id="SM00848">
    <property type="entry name" value="Inhibitor_I29"/>
    <property type="match status" value="1"/>
</dbReference>
<evidence type="ECO:0000256" key="2">
    <source>
        <dbReference type="ARBA" id="ARBA00022670"/>
    </source>
</evidence>
<keyword evidence="4" id="KW-0788">Thiol protease</keyword>
<accession>A0AAN9GGR2</accession>
<evidence type="ECO:0000259" key="8">
    <source>
        <dbReference type="SMART" id="SM00645"/>
    </source>
</evidence>
<evidence type="ECO:0000256" key="6">
    <source>
        <dbReference type="ARBA" id="ARBA00023157"/>
    </source>
</evidence>
<comment type="caution">
    <text evidence="10">The sequence shown here is derived from an EMBL/GenBank/DDBJ whole genome shotgun (WGS) entry which is preliminary data.</text>
</comment>
<dbReference type="Pfam" id="PF08246">
    <property type="entry name" value="Inhibitor_I29"/>
    <property type="match status" value="1"/>
</dbReference>
<dbReference type="GO" id="GO:0006508">
    <property type="term" value="P:proteolysis"/>
    <property type="evidence" value="ECO:0007669"/>
    <property type="project" value="UniProtKB-KW"/>
</dbReference>
<evidence type="ECO:0000256" key="4">
    <source>
        <dbReference type="ARBA" id="ARBA00022807"/>
    </source>
</evidence>
<keyword evidence="11" id="KW-1185">Reference proteome</keyword>
<keyword evidence="7" id="KW-0732">Signal</keyword>
<dbReference type="InterPro" id="IPR038765">
    <property type="entry name" value="Papain-like_cys_pep_sf"/>
</dbReference>
<keyword evidence="6" id="KW-1015">Disulfide bond</keyword>
<reference evidence="10 11" key="1">
    <citation type="submission" date="2024-02" db="EMBL/GenBank/DDBJ databases">
        <title>Chromosome-scale genome assembly of the rough periwinkle Littorina saxatilis.</title>
        <authorList>
            <person name="De Jode A."/>
            <person name="Faria R."/>
            <person name="Formenti G."/>
            <person name="Sims Y."/>
            <person name="Smith T.P."/>
            <person name="Tracey A."/>
            <person name="Wood J.M.D."/>
            <person name="Zagrodzka Z.B."/>
            <person name="Johannesson K."/>
            <person name="Butlin R.K."/>
            <person name="Leder E.H."/>
        </authorList>
    </citation>
    <scope>NUCLEOTIDE SEQUENCE [LARGE SCALE GENOMIC DNA]</scope>
    <source>
        <strain evidence="10">Snail1</strain>
        <tissue evidence="10">Muscle</tissue>
    </source>
</reference>
<feature type="domain" description="Peptidase C1A papain C-terminal" evidence="8">
    <location>
        <begin position="141"/>
        <end position="358"/>
    </location>
</feature>
<dbReference type="InterPro" id="IPR013128">
    <property type="entry name" value="Peptidase_C1A"/>
</dbReference>
<dbReference type="InterPro" id="IPR025661">
    <property type="entry name" value="Pept_asp_AS"/>
</dbReference>
<dbReference type="GO" id="GO:0008234">
    <property type="term" value="F:cysteine-type peptidase activity"/>
    <property type="evidence" value="ECO:0007669"/>
    <property type="project" value="UniProtKB-KW"/>
</dbReference>
<dbReference type="FunFam" id="3.90.70.10:FF:000006">
    <property type="entry name" value="Cathepsin S"/>
    <property type="match status" value="1"/>
</dbReference>
<dbReference type="SMART" id="SM00645">
    <property type="entry name" value="Pept_C1"/>
    <property type="match status" value="1"/>
</dbReference>
<evidence type="ECO:0000313" key="11">
    <source>
        <dbReference type="Proteomes" id="UP001374579"/>
    </source>
</evidence>
<dbReference type="Proteomes" id="UP001374579">
    <property type="component" value="Unassembled WGS sequence"/>
</dbReference>
<name>A0AAN9GGR2_9CAEN</name>
<dbReference type="InterPro" id="IPR025660">
    <property type="entry name" value="Pept_his_AS"/>
</dbReference>
<evidence type="ECO:0000256" key="1">
    <source>
        <dbReference type="ARBA" id="ARBA00008455"/>
    </source>
</evidence>
<keyword evidence="5" id="KW-0865">Zymogen</keyword>
<comment type="similarity">
    <text evidence="1">Belongs to the peptidase C1 family.</text>
</comment>
<dbReference type="PANTHER" id="PTHR12411">
    <property type="entry name" value="CYSTEINE PROTEASE FAMILY C1-RELATED"/>
    <property type="match status" value="1"/>
</dbReference>
<gene>
    <name evidence="10" type="ORF">V1264_015205</name>
</gene>
<sequence length="362" mass="40130">MRSPFVLVALLLVQKSVAKNGNYSLHENANQELSAAALNVKVSFAPYEETWSNFKVAYGRQYSSKAVEAYRFQTFVSNLKKIEQHNSLFQNGNTTYWMGINQFADMSVEEYRAHNKLKPVKRTASRTLKCLPFQSPLNYQLPATVDWRKKGYVTPVKNQGQCGSCWAFSTTGSMEGQYYRKTKSLVSLSEQQLVDCAGPFGTQGCNGGDEPLAYAYINNAGGIDKDIDYPYESQDGQCRFLKNKVVARVTGCYDVTEGSEQELQSAVSSQGPVSVNIDANHDSFQFYSGGVYVEQSCQNGPEDLDHAVLAVGYGTMGGQDYWIVKNSWGGQWGLQGYIMMARNKNNMCGVATEANFPVVSPV</sequence>
<keyword evidence="3" id="KW-0378">Hydrolase</keyword>
<proteinExistence type="inferred from homology"/>
<organism evidence="10 11">
    <name type="scientific">Littorina saxatilis</name>
    <dbReference type="NCBI Taxonomy" id="31220"/>
    <lineage>
        <taxon>Eukaryota</taxon>
        <taxon>Metazoa</taxon>
        <taxon>Spiralia</taxon>
        <taxon>Lophotrochozoa</taxon>
        <taxon>Mollusca</taxon>
        <taxon>Gastropoda</taxon>
        <taxon>Caenogastropoda</taxon>
        <taxon>Littorinimorpha</taxon>
        <taxon>Littorinoidea</taxon>
        <taxon>Littorinidae</taxon>
        <taxon>Littorina</taxon>
    </lineage>
</organism>
<evidence type="ECO:0000256" key="5">
    <source>
        <dbReference type="ARBA" id="ARBA00023145"/>
    </source>
</evidence>